<feature type="compositionally biased region" description="Polar residues" evidence="12">
    <location>
        <begin position="994"/>
        <end position="1017"/>
    </location>
</feature>
<keyword evidence="4 11" id="KW-0479">Metal-binding</keyword>
<dbReference type="GO" id="GO:0008270">
    <property type="term" value="F:zinc ion binding"/>
    <property type="evidence" value="ECO:0007669"/>
    <property type="project" value="UniProtKB-UniRule"/>
</dbReference>
<comment type="caution">
    <text evidence="14">The sequence shown here is derived from an EMBL/GenBank/DDBJ whole genome shotgun (WGS) entry which is preliminary data.</text>
</comment>
<dbReference type="GO" id="GO:0040029">
    <property type="term" value="P:epigenetic regulation of gene expression"/>
    <property type="evidence" value="ECO:0007669"/>
    <property type="project" value="InterPro"/>
</dbReference>
<feature type="region of interest" description="Disordered" evidence="12">
    <location>
        <begin position="1100"/>
        <end position="1167"/>
    </location>
</feature>
<feature type="non-terminal residue" evidence="14">
    <location>
        <position position="1234"/>
    </location>
</feature>
<sequence>MLKPEQPVQQQPMAPMPFYADPTRFTAPVWQAEPAQTWSQGQFIQQIPASAQPALEAYPPQQYPNGIYQTTYQQPGFETNTFYTGAVQVLTNTRPPSAPDHSQLTSRTNGSYSHTPSPVPSQPQQQQGTPRSNISGQYHPEYNQGYVAPSTPTGNVDNSSRPSSVNSVVNAPATNPNFQQQPPQQAQGGGGFTSVSTNNFSPGSNANPNYANANSGNEKPGYPQVNSNPQLVSHSSSGYPGSQYGGGNMQQTQPPRPQPEQQTQQWPVSSENMMWEPNIASGGKPISMEQHDIVQQQYNHSDHPNEPGDQYSQANRVELNSRIKTMILNKHHSIIGDRKHEEDQQQQQQSQQQQQQQHDSENKTGHFLWYSHHHRPPDILGDGGGVPFLPRTPHVIPPTDNIDKSRQESYRTVNTKTLPQKSCETTVNQKSNELSHCPREISKKVSDILQTGRERLNGMHFNKNLINQLENRGINVDNQTPTYFNGALGGSHQLLRPPSAIDHKQNQHLRTQKDKPINPPVFSGNYTISHNQVPVQPITSVVGSLQHPNVKIEPQTPTAPANGADKFNGIHLNGSLINHVKVQNGITENQDVKNRLNMEQQKSPEDVKPTSKISGTEIPCCTCFPPDRLPPEPGSYYTHLGCSSSLVNLRKDLEKRTGVNGKAIRIEKVKYAGKEGKTPQGCPLAKWIIRRSSYDEKYLVIVKHRQGHSCVSTYIVICIVAWDGIGQTEADTMYATLTDKLNKYGLPTNRRCATNEQRTCACQGLDPKTCGASFSFGCSWSMYYNGCKFARSKIVRKFRLAEKSEEQAMENRLQNLVTFLTPLYKTLAPESYKNQCIYEKEALDCRLGSGNGRPFSGVTVCMDFCAHTHKDSHNMNNGCTMVVTLTKEKKLTKPDEEQLHVLPLYTIDSTDEFGSKECQDAKMKMGSIEVLNKYECEVRIRTVPLQPCRRRKKKDDDNHTPVKKEHATSNSSMSSSGYESSRSQTPRTPIKNIDTPTSLLQSNHVSSTVTDSPLTSRSWPSEGFLDYSAEYDMNGWFSNGILNGANPEAIHYNNLANHNHSNSMNNVKYSPSVLSRHPKHHQDNTAFALTYPMVHHHHHQHLNHNSTATNNNHGNKDDINTKCKGTSQPAQSNLTQNKVQDSLSGITRNTNHSSVNNTTNSNHNNPNHNNHNFGITGNVYNTSKSGETYKFHYSPGPVNSSPISPFKVPFTPESPIRPVVSNGFVHHNNFYKPM</sequence>
<evidence type="ECO:0000256" key="4">
    <source>
        <dbReference type="ARBA" id="ARBA00022723"/>
    </source>
</evidence>
<comment type="subcellular location">
    <subcellularLocation>
        <location evidence="1">Chromosome</location>
    </subcellularLocation>
</comment>
<evidence type="ECO:0000256" key="7">
    <source>
        <dbReference type="ARBA" id="ARBA00023002"/>
    </source>
</evidence>
<evidence type="ECO:0000256" key="8">
    <source>
        <dbReference type="ARBA" id="ARBA00023004"/>
    </source>
</evidence>
<evidence type="ECO:0000256" key="5">
    <source>
        <dbReference type="ARBA" id="ARBA00022833"/>
    </source>
</evidence>
<comment type="catalytic activity">
    <reaction evidence="11">
        <text>a 5-methyl-2'-deoxycytidine in DNA + 2-oxoglutarate + O2 = a 5-hydroxymethyl-2'-deoxycytidine in DNA + succinate + CO2</text>
        <dbReference type="Rhea" id="RHEA:52636"/>
        <dbReference type="Rhea" id="RHEA-COMP:11370"/>
        <dbReference type="Rhea" id="RHEA-COMP:13315"/>
        <dbReference type="ChEBI" id="CHEBI:15379"/>
        <dbReference type="ChEBI" id="CHEBI:16526"/>
        <dbReference type="ChEBI" id="CHEBI:16810"/>
        <dbReference type="ChEBI" id="CHEBI:30031"/>
        <dbReference type="ChEBI" id="CHEBI:85454"/>
        <dbReference type="ChEBI" id="CHEBI:136731"/>
        <dbReference type="EC" id="1.14.11.80"/>
    </reaction>
</comment>
<dbReference type="EMBL" id="LJIG01002605">
    <property type="protein sequence ID" value="KRT84335.1"/>
    <property type="molecule type" value="Genomic_DNA"/>
</dbReference>
<evidence type="ECO:0000256" key="10">
    <source>
        <dbReference type="ARBA" id="ARBA00049431"/>
    </source>
</evidence>
<evidence type="ECO:0000256" key="3">
    <source>
        <dbReference type="ARBA" id="ARBA00022454"/>
    </source>
</evidence>
<dbReference type="InterPro" id="IPR046942">
    <property type="entry name" value="TET_oxygenase"/>
</dbReference>
<protein>
    <recommendedName>
        <fullName evidence="11">Methylcytosine dioxygenase TET</fullName>
        <ecNumber evidence="11">1.14.11.80</ecNumber>
    </recommendedName>
</protein>
<feature type="region of interest" description="Disordered" evidence="12">
    <location>
        <begin position="91"/>
        <end position="267"/>
    </location>
</feature>
<name>A0A0T6BAL9_9SCAR</name>
<accession>A0A0T6BAL9</accession>
<reference evidence="14 15" key="1">
    <citation type="submission" date="2015-09" db="EMBL/GenBank/DDBJ databases">
        <title>Draft genome of the scarab beetle Oryctes borbonicus.</title>
        <authorList>
            <person name="Meyer J.M."/>
            <person name="Markov G.V."/>
            <person name="Baskaran P."/>
            <person name="Herrmann M."/>
            <person name="Sommer R.J."/>
            <person name="Roedelsperger C."/>
        </authorList>
    </citation>
    <scope>NUCLEOTIDE SEQUENCE [LARGE SCALE GENOMIC DNA]</scope>
    <source>
        <strain evidence="14">OB123</strain>
        <tissue evidence="14">Whole animal</tissue>
    </source>
</reference>
<keyword evidence="7 11" id="KW-0560">Oxidoreductase</keyword>
<dbReference type="OrthoDB" id="8854879at2759"/>
<dbReference type="Proteomes" id="UP000051574">
    <property type="component" value="Unassembled WGS sequence"/>
</dbReference>
<comment type="cofactor">
    <cofactor evidence="11">
        <name>Zn(2+)</name>
        <dbReference type="ChEBI" id="CHEBI:29105"/>
    </cofactor>
    <text evidence="11">The zinc ions have a structural role.</text>
</comment>
<feature type="compositionally biased region" description="Low complexity" evidence="12">
    <location>
        <begin position="969"/>
        <end position="983"/>
    </location>
</feature>
<evidence type="ECO:0000256" key="6">
    <source>
        <dbReference type="ARBA" id="ARBA00022964"/>
    </source>
</evidence>
<comment type="function">
    <text evidence="11">Dioxygenase that catalyzes the conversion of the modified genomic base 5-methylcytosine (5mC) into 5-hydroxymethylcytosine (5hmC) and plays a key role in epigenetic chromatin reprogramming during embryonic development.</text>
</comment>
<feature type="compositionally biased region" description="Low complexity" evidence="12">
    <location>
        <begin position="233"/>
        <end position="242"/>
    </location>
</feature>
<dbReference type="InterPro" id="IPR040175">
    <property type="entry name" value="TET1/2/3"/>
</dbReference>
<evidence type="ECO:0000256" key="2">
    <source>
        <dbReference type="ARBA" id="ARBA00007502"/>
    </source>
</evidence>
<feature type="compositionally biased region" description="Basic and acidic residues" evidence="12">
    <location>
        <begin position="954"/>
        <end position="967"/>
    </location>
</feature>
<proteinExistence type="inferred from homology"/>
<feature type="compositionally biased region" description="Low complexity" evidence="12">
    <location>
        <begin position="155"/>
        <end position="186"/>
    </location>
</feature>
<evidence type="ECO:0000256" key="9">
    <source>
        <dbReference type="ARBA" id="ARBA00047840"/>
    </source>
</evidence>
<dbReference type="PANTHER" id="PTHR23358">
    <property type="entry name" value="METHYLCYTOSINE DIOXYGENASE TET"/>
    <property type="match status" value="1"/>
</dbReference>
<evidence type="ECO:0000256" key="12">
    <source>
        <dbReference type="SAM" id="MobiDB-lite"/>
    </source>
</evidence>
<dbReference type="GO" id="GO:0005694">
    <property type="term" value="C:chromosome"/>
    <property type="evidence" value="ECO:0007669"/>
    <property type="project" value="UniProtKB-SubCell"/>
</dbReference>
<evidence type="ECO:0000313" key="15">
    <source>
        <dbReference type="Proteomes" id="UP000051574"/>
    </source>
</evidence>
<evidence type="ECO:0000313" key="14">
    <source>
        <dbReference type="EMBL" id="KRT84335.1"/>
    </source>
</evidence>
<feature type="region of interest" description="Disordered" evidence="12">
    <location>
        <begin position="338"/>
        <end position="362"/>
    </location>
</feature>
<gene>
    <name evidence="14" type="ORF">AMK59_2101</name>
</gene>
<keyword evidence="3" id="KW-0158">Chromosome</keyword>
<dbReference type="SMART" id="SM01333">
    <property type="entry name" value="Tet_JBP"/>
    <property type="match status" value="1"/>
</dbReference>
<feature type="compositionally biased region" description="Low complexity" evidence="12">
    <location>
        <begin position="1149"/>
        <end position="1167"/>
    </location>
</feature>
<dbReference type="GO" id="GO:0070579">
    <property type="term" value="F:DNA 5-methylcytosine dioxygenase activity"/>
    <property type="evidence" value="ECO:0007669"/>
    <property type="project" value="UniProtKB-UniRule"/>
</dbReference>
<comment type="cofactor">
    <cofactor evidence="11">
        <name>Fe(2+)</name>
        <dbReference type="ChEBI" id="CHEBI:29033"/>
    </cofactor>
    <text evidence="11">Binds 1 Fe(2+) ion per subunit.</text>
</comment>
<feature type="compositionally biased region" description="Low complexity" evidence="12">
    <location>
        <begin position="201"/>
        <end position="217"/>
    </location>
</feature>
<feature type="compositionally biased region" description="Polar residues" evidence="12">
    <location>
        <begin position="1123"/>
        <end position="1148"/>
    </location>
</feature>
<evidence type="ECO:0000259" key="13">
    <source>
        <dbReference type="SMART" id="SM01333"/>
    </source>
</evidence>
<dbReference type="GO" id="GO:0005634">
    <property type="term" value="C:nucleus"/>
    <property type="evidence" value="ECO:0007669"/>
    <property type="project" value="UniProtKB-UniRule"/>
</dbReference>
<dbReference type="GO" id="GO:0045944">
    <property type="term" value="P:positive regulation of transcription by RNA polymerase II"/>
    <property type="evidence" value="ECO:0007669"/>
    <property type="project" value="TreeGrafter"/>
</dbReference>
<evidence type="ECO:0000256" key="1">
    <source>
        <dbReference type="ARBA" id="ARBA00004286"/>
    </source>
</evidence>
<keyword evidence="15" id="KW-1185">Reference proteome</keyword>
<feature type="compositionally biased region" description="Low complexity" evidence="12">
    <location>
        <begin position="345"/>
        <end position="357"/>
    </location>
</feature>
<dbReference type="EC" id="1.14.11.80" evidence="11"/>
<comment type="catalytic activity">
    <reaction evidence="9 11">
        <text>a 5-formyl-2'-deoxycytidine in DNA + 2-oxoglutarate + O2 = a 5-carboxyl-2'-deoxycytidine in DNA + succinate + CO2 + H(+)</text>
        <dbReference type="Rhea" id="RHEA:53832"/>
        <dbReference type="Rhea" id="RHEA-COMP:13656"/>
        <dbReference type="Rhea" id="RHEA-COMP:13657"/>
        <dbReference type="ChEBI" id="CHEBI:15378"/>
        <dbReference type="ChEBI" id="CHEBI:15379"/>
        <dbReference type="ChEBI" id="CHEBI:16526"/>
        <dbReference type="ChEBI" id="CHEBI:16810"/>
        <dbReference type="ChEBI" id="CHEBI:30031"/>
        <dbReference type="ChEBI" id="CHEBI:137731"/>
        <dbReference type="ChEBI" id="CHEBI:137732"/>
        <dbReference type="EC" id="1.14.11.80"/>
    </reaction>
</comment>
<dbReference type="AlphaFoldDB" id="A0A0T6BAL9"/>
<keyword evidence="5 11" id="KW-0862">Zinc</keyword>
<feature type="compositionally biased region" description="Low complexity" evidence="12">
    <location>
        <begin position="1"/>
        <end position="17"/>
    </location>
</feature>
<dbReference type="Pfam" id="PF12851">
    <property type="entry name" value="Tet_JBP"/>
    <property type="match status" value="1"/>
</dbReference>
<dbReference type="PANTHER" id="PTHR23358:SF6">
    <property type="entry name" value="METHYLCYTOSINE DIOXYGENASE TET"/>
    <property type="match status" value="1"/>
</dbReference>
<organism evidence="14 15">
    <name type="scientific">Oryctes borbonicus</name>
    <dbReference type="NCBI Taxonomy" id="1629725"/>
    <lineage>
        <taxon>Eukaryota</taxon>
        <taxon>Metazoa</taxon>
        <taxon>Ecdysozoa</taxon>
        <taxon>Arthropoda</taxon>
        <taxon>Hexapoda</taxon>
        <taxon>Insecta</taxon>
        <taxon>Pterygota</taxon>
        <taxon>Neoptera</taxon>
        <taxon>Endopterygota</taxon>
        <taxon>Coleoptera</taxon>
        <taxon>Polyphaga</taxon>
        <taxon>Scarabaeiformia</taxon>
        <taxon>Scarabaeidae</taxon>
        <taxon>Dynastinae</taxon>
        <taxon>Oryctes</taxon>
    </lineage>
</organism>
<keyword evidence="6 11" id="KW-0223">Dioxygenase</keyword>
<comment type="similarity">
    <text evidence="2 11">Belongs to the TET family.</text>
</comment>
<feature type="region of interest" description="Disordered" evidence="12">
    <location>
        <begin position="947"/>
        <end position="1017"/>
    </location>
</feature>
<feature type="compositionally biased region" description="Polar residues" evidence="12">
    <location>
        <begin position="91"/>
        <end position="114"/>
    </location>
</feature>
<dbReference type="GO" id="GO:0141166">
    <property type="term" value="P:chromosomal 5-methylcytosine DNA demethylation pathway"/>
    <property type="evidence" value="ECO:0007669"/>
    <property type="project" value="UniProtKB-UniRule"/>
</dbReference>
<dbReference type="CDD" id="cd18892">
    <property type="entry name" value="TET"/>
    <property type="match status" value="1"/>
</dbReference>
<dbReference type="InterPro" id="IPR024779">
    <property type="entry name" value="2OGFeDO_JBP1/TET_oxygenase_dom"/>
</dbReference>
<keyword evidence="8 11" id="KW-0408">Iron</keyword>
<feature type="region of interest" description="Disordered" evidence="12">
    <location>
        <begin position="1"/>
        <end position="20"/>
    </location>
</feature>
<feature type="domain" description="Methylcytosine dioxygenase TET1-3 oxygenase" evidence="13">
    <location>
        <begin position="779"/>
        <end position="1217"/>
    </location>
</feature>
<comment type="catalytic activity">
    <reaction evidence="10 11">
        <text>a 5-hydroxymethyl-2'-deoxycytidine in DNA + 2-oxoglutarate + O2 = a 5-formyl-2'-deoxycytidine in DNA + succinate + CO2 + H2O</text>
        <dbReference type="Rhea" id="RHEA:53828"/>
        <dbReference type="Rhea" id="RHEA-COMP:13315"/>
        <dbReference type="Rhea" id="RHEA-COMP:13656"/>
        <dbReference type="ChEBI" id="CHEBI:15377"/>
        <dbReference type="ChEBI" id="CHEBI:15379"/>
        <dbReference type="ChEBI" id="CHEBI:16526"/>
        <dbReference type="ChEBI" id="CHEBI:16810"/>
        <dbReference type="ChEBI" id="CHEBI:30031"/>
        <dbReference type="ChEBI" id="CHEBI:136731"/>
        <dbReference type="ChEBI" id="CHEBI:137731"/>
        <dbReference type="EC" id="1.14.11.80"/>
    </reaction>
</comment>
<evidence type="ECO:0000256" key="11">
    <source>
        <dbReference type="RuleBase" id="RU367064"/>
    </source>
</evidence>